<dbReference type="AlphaFoldDB" id="A0A6G0JXB5"/>
<evidence type="ECO:0000313" key="3">
    <source>
        <dbReference type="Proteomes" id="UP000488956"/>
    </source>
</evidence>
<gene>
    <name evidence="2" type="ORF">PF010_g26470</name>
</gene>
<dbReference type="PANTHER" id="PTHR22538">
    <property type="entry name" value="CILIA- AND FLAGELLA-ASSOCIATED PROTEIN 74"/>
    <property type="match status" value="1"/>
</dbReference>
<reference evidence="2 3" key="1">
    <citation type="submission" date="2018-09" db="EMBL/GenBank/DDBJ databases">
        <title>Genomic investigation of the strawberry pathogen Phytophthora fragariae indicates pathogenicity is determined by transcriptional variation in three key races.</title>
        <authorList>
            <person name="Adams T.M."/>
            <person name="Armitage A.D."/>
            <person name="Sobczyk M.K."/>
            <person name="Bates H.J."/>
            <person name="Dunwell J.M."/>
            <person name="Nellist C.F."/>
            <person name="Harrison R.J."/>
        </authorList>
    </citation>
    <scope>NUCLEOTIDE SEQUENCE [LARGE SCALE GENOMIC DNA]</scope>
    <source>
        <strain evidence="2 3">ONT-3</strain>
    </source>
</reference>
<evidence type="ECO:0000256" key="1">
    <source>
        <dbReference type="SAM" id="SignalP"/>
    </source>
</evidence>
<accession>A0A6G0JXB5</accession>
<comment type="caution">
    <text evidence="2">The sequence shown here is derived from an EMBL/GenBank/DDBJ whole genome shotgun (WGS) entry which is preliminary data.</text>
</comment>
<organism evidence="2 3">
    <name type="scientific">Phytophthora fragariae</name>
    <dbReference type="NCBI Taxonomy" id="53985"/>
    <lineage>
        <taxon>Eukaryota</taxon>
        <taxon>Sar</taxon>
        <taxon>Stramenopiles</taxon>
        <taxon>Oomycota</taxon>
        <taxon>Peronosporomycetes</taxon>
        <taxon>Peronosporales</taxon>
        <taxon>Peronosporaceae</taxon>
        <taxon>Phytophthora</taxon>
    </lineage>
</organism>
<protein>
    <submittedName>
        <fullName evidence="2">Uncharacterized protein</fullName>
    </submittedName>
</protein>
<keyword evidence="1" id="KW-0732">Signal</keyword>
<evidence type="ECO:0000313" key="2">
    <source>
        <dbReference type="EMBL" id="KAE9069962.1"/>
    </source>
</evidence>
<sequence>MAIQVVLLALGDCSAALPSLKLTFDIQRPSMAVRGATTFDVLVAPVVTGDSVNFNGKLSVEQNGALHNFFLVDSVSYHEVINGSTRVTTCQSAEFIPDVAYVVNAIASATDVSSLSTNQTISCTNGKWLRTTFAGESYVLCSRPDDANFTVYGEDLSVSFEYLSENVEVVKPLDAPSNCDTFTGGSVALTALEKIYGLIIPHHSFKNDGVVEFKSCIGNLDASLFEPSYSSTWYAAKLNHADTTFHDGEGLFSKAQKPLKWFECLL</sequence>
<dbReference type="EMBL" id="QXFX01003288">
    <property type="protein sequence ID" value="KAE9069962.1"/>
    <property type="molecule type" value="Genomic_DNA"/>
</dbReference>
<dbReference type="PANTHER" id="PTHR22538:SF1">
    <property type="entry name" value="VWFD DOMAIN-CONTAINING PROTEIN"/>
    <property type="match status" value="1"/>
</dbReference>
<proteinExistence type="predicted"/>
<feature type="chain" id="PRO_5026281465" evidence="1">
    <location>
        <begin position="16"/>
        <end position="266"/>
    </location>
</feature>
<name>A0A6G0JXB5_9STRA</name>
<dbReference type="Proteomes" id="UP000488956">
    <property type="component" value="Unassembled WGS sequence"/>
</dbReference>
<feature type="signal peptide" evidence="1">
    <location>
        <begin position="1"/>
        <end position="15"/>
    </location>
</feature>